<keyword evidence="2" id="KW-1185">Reference proteome</keyword>
<reference evidence="2" key="1">
    <citation type="journal article" date="1999" name="J. Cancer Res. Clin. Oncol.">
        <title>Genomic studies of the Lucke tumor herpesvirus (RaHV-1).</title>
        <authorList>
            <person name="Davison A.J."/>
            <person name="Sauerbier W."/>
            <person name="Dolan A."/>
            <person name="Addison C."/>
            <person name="McKinnell R.G."/>
        </authorList>
    </citation>
    <scope>NUCLEOTIDE SEQUENCE [LARGE SCALE GENOMIC DNA]</scope>
    <source>
        <strain evidence="2">McKinnell</strain>
    </source>
</reference>
<proteinExistence type="predicted"/>
<sequence length="229" mass="25987">MDSAVTELQCLYHRTAVQALRSMRPSLKHNIDVTMYNILQHAAAMDTITVSCFPCTDASASDCMFKMCAGQWRALYQHGRFRRCLAHIDALGKTLMNPFRVTRGTWMYYAHICIAELLRLFHALDVAGAPVYLFMARQYFKQIRPTMHRVMHHPDTPVPHEDAVRLLVQRGVDHFAGRPGMRDPLLKLNLCKSVELCTPAASTYMCFAAALNNLQPHAMLSTLLEHAIK</sequence>
<protein>
    <submittedName>
        <fullName evidence="1">ORF103</fullName>
    </submittedName>
</protein>
<evidence type="ECO:0000313" key="2">
    <source>
        <dbReference type="Proteomes" id="UP000011238"/>
    </source>
</evidence>
<evidence type="ECO:0000313" key="1">
    <source>
        <dbReference type="EMBL" id="ABG25789.1"/>
    </source>
</evidence>
<name>Q14VM7_9VIRU</name>
<dbReference type="RefSeq" id="YP_656758.1">
    <property type="nucleotide sequence ID" value="NC_008211.1"/>
</dbReference>
<organism evidence="2">
    <name type="scientific">Ranid herpesvirus 1</name>
    <name type="common">Lucke tumor herpesvirus</name>
    <dbReference type="NCBI Taxonomy" id="85655"/>
    <lineage>
        <taxon>Viruses</taxon>
        <taxon>Duplodnaviria</taxon>
        <taxon>Heunggongvirae</taxon>
        <taxon>Peploviricota</taxon>
        <taxon>Herviviricetes</taxon>
        <taxon>Herpesvirales</taxon>
        <taxon>Alloherpesviridae</taxon>
        <taxon>Batravirus</taxon>
        <taxon>Batravirus ranidallo1</taxon>
    </lineage>
</organism>
<reference evidence="1 2" key="2">
    <citation type="journal article" date="2006" name="J. Gen. Virol.">
        <title>Genome sequences of two frog herpesviruses.</title>
        <authorList>
            <person name="Davison A.J."/>
            <person name="Cunningham C."/>
            <person name="Sauerbier W."/>
            <person name="McKinnell R.G."/>
        </authorList>
    </citation>
    <scope>NUCLEOTIDE SEQUENCE [LARGE SCALE GENOMIC DNA]</scope>
    <source>
        <strain evidence="1 2">McKinnell</strain>
    </source>
</reference>
<dbReference type="GeneID" id="5141324"/>
<accession>Q14VM7</accession>
<dbReference type="Proteomes" id="UP000011238">
    <property type="component" value="Segment"/>
</dbReference>
<dbReference type="KEGG" id="vg:5141324"/>
<dbReference type="EMBL" id="DQ665917">
    <property type="protein sequence ID" value="ABG25789.1"/>
    <property type="molecule type" value="Genomic_DNA"/>
</dbReference>